<comment type="caution">
    <text evidence="2">The sequence shown here is derived from an EMBL/GenBank/DDBJ whole genome shotgun (WGS) entry which is preliminary data.</text>
</comment>
<dbReference type="GO" id="GO:0004141">
    <property type="term" value="F:dethiobiotin synthase activity"/>
    <property type="evidence" value="ECO:0007669"/>
    <property type="project" value="UniProtKB-EC"/>
</dbReference>
<organism evidence="2 3">
    <name type="scientific">Corynebacterium nasicanis</name>
    <dbReference type="NCBI Taxonomy" id="1448267"/>
    <lineage>
        <taxon>Bacteria</taxon>
        <taxon>Bacillati</taxon>
        <taxon>Actinomycetota</taxon>
        <taxon>Actinomycetes</taxon>
        <taxon>Mycobacteriales</taxon>
        <taxon>Corynebacteriaceae</taxon>
        <taxon>Corynebacterium</taxon>
    </lineage>
</organism>
<keyword evidence="3" id="KW-1185">Reference proteome</keyword>
<dbReference type="PANTHER" id="PTHR43210:SF5">
    <property type="entry name" value="DETHIOBIOTIN SYNTHETASE"/>
    <property type="match status" value="1"/>
</dbReference>
<dbReference type="Proteomes" id="UP001596244">
    <property type="component" value="Unassembled WGS sequence"/>
</dbReference>
<proteinExistence type="inferred from homology"/>
<dbReference type="HAMAP" id="MF_00336">
    <property type="entry name" value="BioD"/>
    <property type="match status" value="1"/>
</dbReference>
<comment type="catalytic activity">
    <reaction evidence="1">
        <text>(7R,8S)-7,8-diammoniononanoate + CO2 + ATP = (4R,5S)-dethiobiotin + ADP + phosphate + 3 H(+)</text>
        <dbReference type="Rhea" id="RHEA:15805"/>
        <dbReference type="ChEBI" id="CHEBI:15378"/>
        <dbReference type="ChEBI" id="CHEBI:16526"/>
        <dbReference type="ChEBI" id="CHEBI:30616"/>
        <dbReference type="ChEBI" id="CHEBI:43474"/>
        <dbReference type="ChEBI" id="CHEBI:149469"/>
        <dbReference type="ChEBI" id="CHEBI:149473"/>
        <dbReference type="ChEBI" id="CHEBI:456216"/>
        <dbReference type="EC" id="6.3.3.3"/>
    </reaction>
</comment>
<comment type="subunit">
    <text evidence="1">Homodimer.</text>
</comment>
<comment type="similarity">
    <text evidence="1">Belongs to the dethiobiotin synthetase family.</text>
</comment>
<dbReference type="Pfam" id="PF13500">
    <property type="entry name" value="AAA_26"/>
    <property type="match status" value="1"/>
</dbReference>
<feature type="binding site" evidence="1">
    <location>
        <position position="104"/>
    </location>
    <ligand>
        <name>Mg(2+)</name>
        <dbReference type="ChEBI" id="CHEBI:18420"/>
    </ligand>
</feature>
<comment type="subcellular location">
    <subcellularLocation>
        <location evidence="1">Cytoplasm</location>
    </subcellularLocation>
</comment>
<dbReference type="PANTHER" id="PTHR43210">
    <property type="entry name" value="DETHIOBIOTIN SYNTHETASE"/>
    <property type="match status" value="1"/>
</dbReference>
<keyword evidence="1" id="KW-0479">Metal-binding</keyword>
<feature type="binding site" evidence="1">
    <location>
        <position position="195"/>
    </location>
    <ligand>
        <name>ATP</name>
        <dbReference type="ChEBI" id="CHEBI:30616"/>
    </ligand>
</feature>
<reference evidence="3" key="1">
    <citation type="journal article" date="2019" name="Int. J. Syst. Evol. Microbiol.">
        <title>The Global Catalogue of Microorganisms (GCM) 10K type strain sequencing project: providing services to taxonomists for standard genome sequencing and annotation.</title>
        <authorList>
            <consortium name="The Broad Institute Genomics Platform"/>
            <consortium name="The Broad Institute Genome Sequencing Center for Infectious Disease"/>
            <person name="Wu L."/>
            <person name="Ma J."/>
        </authorList>
    </citation>
    <scope>NUCLEOTIDE SEQUENCE [LARGE SCALE GENOMIC DNA]</scope>
    <source>
        <strain evidence="3">CCUG 51943</strain>
    </source>
</reference>
<keyword evidence="1" id="KW-0067">ATP-binding</keyword>
<feature type="binding site" evidence="1">
    <location>
        <position position="46"/>
    </location>
    <ligand>
        <name>Mg(2+)</name>
        <dbReference type="ChEBI" id="CHEBI:18420"/>
    </ligand>
</feature>
<dbReference type="NCBIfam" id="TIGR00347">
    <property type="entry name" value="bioD"/>
    <property type="match status" value="1"/>
</dbReference>
<sequence>MILMVTGTGTDVGKTIATAALVSNLRGQGREVLPAKPVQTGPGEGDAASVEKLTGVAGVEFARYPEPLAPNIAARRAGLPQVTRVELGEWLRGLDAPGRTVVVEGAGGLLVRLADELTLADLAADVSAPLIVVTSLGLGSLNAAELTVRAARARGLQVRGLIGGSLPADPDLATRENLSELPRVTGVPLLGCLPEGMGRAPDFASVARRVLRDVP</sequence>
<keyword evidence="1" id="KW-0963">Cytoplasm</keyword>
<dbReference type="InterPro" id="IPR027417">
    <property type="entry name" value="P-loop_NTPase"/>
</dbReference>
<accession>A0ABW1Q959</accession>
<evidence type="ECO:0000313" key="3">
    <source>
        <dbReference type="Proteomes" id="UP001596244"/>
    </source>
</evidence>
<dbReference type="RefSeq" id="WP_377000012.1">
    <property type="nucleotide sequence ID" value="NZ_JBHSQE010000002.1"/>
</dbReference>
<comment type="cofactor">
    <cofactor evidence="1">
        <name>Mg(2+)</name>
        <dbReference type="ChEBI" id="CHEBI:18420"/>
    </cofactor>
</comment>
<comment type="caution">
    <text evidence="1">Lacks conserved residue(s) required for the propagation of feature annotation.</text>
</comment>
<keyword evidence="1" id="KW-0460">Magnesium</keyword>
<dbReference type="EMBL" id="JBHSQE010000002">
    <property type="protein sequence ID" value="MFC6145901.1"/>
    <property type="molecule type" value="Genomic_DNA"/>
</dbReference>
<feature type="binding site" evidence="1">
    <location>
        <position position="15"/>
    </location>
    <ligand>
        <name>Mg(2+)</name>
        <dbReference type="ChEBI" id="CHEBI:18420"/>
    </ligand>
</feature>
<keyword evidence="1" id="KW-0093">Biotin biosynthesis</keyword>
<dbReference type="EC" id="6.3.3.3" evidence="1"/>
<feature type="binding site" evidence="1">
    <location>
        <begin position="11"/>
        <end position="16"/>
    </location>
    <ligand>
        <name>ATP</name>
        <dbReference type="ChEBI" id="CHEBI:30616"/>
    </ligand>
</feature>
<dbReference type="CDD" id="cd03109">
    <property type="entry name" value="DTBS"/>
    <property type="match status" value="1"/>
</dbReference>
<dbReference type="SUPFAM" id="SSF52540">
    <property type="entry name" value="P-loop containing nucleoside triphosphate hydrolases"/>
    <property type="match status" value="1"/>
</dbReference>
<feature type="binding site" evidence="1">
    <location>
        <position position="40"/>
    </location>
    <ligand>
        <name>substrate</name>
    </ligand>
</feature>
<keyword evidence="1" id="KW-0547">Nucleotide-binding</keyword>
<feature type="binding site" evidence="1">
    <location>
        <begin position="104"/>
        <end position="107"/>
    </location>
    <ligand>
        <name>ATP</name>
        <dbReference type="ChEBI" id="CHEBI:30616"/>
    </ligand>
</feature>
<evidence type="ECO:0000256" key="1">
    <source>
        <dbReference type="HAMAP-Rule" id="MF_00336"/>
    </source>
</evidence>
<feature type="active site" evidence="1">
    <location>
        <position position="36"/>
    </location>
</feature>
<dbReference type="Gene3D" id="3.40.50.300">
    <property type="entry name" value="P-loop containing nucleotide triphosphate hydrolases"/>
    <property type="match status" value="1"/>
</dbReference>
<gene>
    <name evidence="1 2" type="primary">bioD</name>
    <name evidence="2" type="ORF">ACFPUZ_03645</name>
</gene>
<feature type="binding site" evidence="1">
    <location>
        <position position="46"/>
    </location>
    <ligand>
        <name>ATP</name>
        <dbReference type="ChEBI" id="CHEBI:30616"/>
    </ligand>
</feature>
<feature type="binding site" evidence="1">
    <location>
        <begin position="164"/>
        <end position="165"/>
    </location>
    <ligand>
        <name>ATP</name>
        <dbReference type="ChEBI" id="CHEBI:30616"/>
    </ligand>
</feature>
<evidence type="ECO:0000313" key="2">
    <source>
        <dbReference type="EMBL" id="MFC6145901.1"/>
    </source>
</evidence>
<dbReference type="PIRSF" id="PIRSF006755">
    <property type="entry name" value="DTB_synth"/>
    <property type="match status" value="1"/>
</dbReference>
<keyword evidence="1 2" id="KW-0436">Ligase</keyword>
<protein>
    <recommendedName>
        <fullName evidence="1">ATP-dependent dethiobiotin synthetase BioD</fullName>
        <ecNumber evidence="1">6.3.3.3</ecNumber>
    </recommendedName>
    <alternativeName>
        <fullName evidence="1">DTB synthetase</fullName>
        <shortName evidence="1">DTBS</shortName>
    </alternativeName>
    <alternativeName>
        <fullName evidence="1">Dethiobiotin synthase</fullName>
    </alternativeName>
</protein>
<comment type="function">
    <text evidence="1">Catalyzes a mechanistically unusual reaction, the ATP-dependent insertion of CO2 between the N7 and N8 nitrogen atoms of 7,8-diaminopelargonic acid (DAPA, also called 7,8-diammoniononanoate) to form a ureido ring.</text>
</comment>
<dbReference type="InterPro" id="IPR004472">
    <property type="entry name" value="DTB_synth_BioD"/>
</dbReference>
<comment type="pathway">
    <text evidence="1">Cofactor biosynthesis; biotin biosynthesis; biotin from 7,8-diaminononanoate: step 1/2.</text>
</comment>
<name>A0ABW1Q959_9CORY</name>